<dbReference type="PANTHER" id="PTHR43243">
    <property type="entry name" value="INNER MEMBRANE TRANSPORTER YGJI-RELATED"/>
    <property type="match status" value="1"/>
</dbReference>
<evidence type="ECO:0000256" key="2">
    <source>
        <dbReference type="ARBA" id="ARBA00022448"/>
    </source>
</evidence>
<evidence type="ECO:0000256" key="6">
    <source>
        <dbReference type="SAM" id="Phobius"/>
    </source>
</evidence>
<feature type="transmembrane region" description="Helical" evidence="6">
    <location>
        <begin position="28"/>
        <end position="49"/>
    </location>
</feature>
<dbReference type="STRING" id="1192868.GCA_000304395_02346"/>
<evidence type="ECO:0000256" key="3">
    <source>
        <dbReference type="ARBA" id="ARBA00022692"/>
    </source>
</evidence>
<feature type="transmembrane region" description="Helical" evidence="6">
    <location>
        <begin position="196"/>
        <end position="215"/>
    </location>
</feature>
<dbReference type="GO" id="GO:0016020">
    <property type="term" value="C:membrane"/>
    <property type="evidence" value="ECO:0007669"/>
    <property type="project" value="UniProtKB-SubCell"/>
</dbReference>
<proteinExistence type="predicted"/>
<evidence type="ECO:0000313" key="8">
    <source>
        <dbReference type="Proteomes" id="UP000245396"/>
    </source>
</evidence>
<sequence>MSMADYMHRKSVADIVGEAGKHALPPSLGALSITALGIGCIIGAGIFVLTGTAAAQYAGPAIMLSFVLGGIACAFVGLCYAELAALLPVSGSTYSYTYATLGELVAWIIGWDLVLEYAMGAATVSVGWSGYVVSLLGNFGIHVPPAFAAAPETVAATLPDGTIVHGIVNLPAALIVAVLTLMLIMGTRESARVNNIMVAVKLTVVLAFILLGSAYVTTANWHPLVPDNTGAFGHFGWSGILRGSAVVFFAFIGFDAVSTAAQEARNPQRDMPIGILGSLLICTLLYIAVSAVLTGIVPYGQLNVADPIARAVDVIGLTWFSVLIKIGALAGLTTVILVLLYGQSRIFFTIAKDGLLPPIFAEVHPTRHTPWKSQLMIGTIVAIVAALTPIGILGEMVSIGTLFAFCLVCGAVLYLRKSHADVARPFRTPGVPFVPILGILFCLLLMVGLPLETWLRLVVWLVIGLAVYFLYGHKHAALRNASAPPAAHRELRKDVRMDR</sequence>
<feature type="transmembrane region" description="Helical" evidence="6">
    <location>
        <begin position="275"/>
        <end position="297"/>
    </location>
</feature>
<keyword evidence="3 6" id="KW-0812">Transmembrane</keyword>
<evidence type="ECO:0000256" key="4">
    <source>
        <dbReference type="ARBA" id="ARBA00022989"/>
    </source>
</evidence>
<comment type="caution">
    <text evidence="7">The sequence shown here is derived from an EMBL/GenBank/DDBJ whole genome shotgun (WGS) entry which is preliminary data.</text>
</comment>
<feature type="transmembrane region" description="Helical" evidence="6">
    <location>
        <begin position="95"/>
        <end position="114"/>
    </location>
</feature>
<accession>A0A316C0E5</accession>
<comment type="subcellular location">
    <subcellularLocation>
        <location evidence="1">Membrane</location>
        <topology evidence="1">Multi-pass membrane protein</topology>
    </subcellularLocation>
</comment>
<keyword evidence="2" id="KW-0813">Transport</keyword>
<keyword evidence="5 6" id="KW-0472">Membrane</keyword>
<reference evidence="7 8" key="1">
    <citation type="submission" date="2018-05" db="EMBL/GenBank/DDBJ databases">
        <title>Genomic Encyclopedia of Type Strains, Phase IV (KMG-IV): sequencing the most valuable type-strain genomes for metagenomic binning, comparative biology and taxonomic classification.</title>
        <authorList>
            <person name="Goeker M."/>
        </authorList>
    </citation>
    <scope>NUCLEOTIDE SEQUENCE [LARGE SCALE GENOMIC DNA]</scope>
    <source>
        <strain evidence="7 8">DSM 6986</strain>
    </source>
</reference>
<evidence type="ECO:0000256" key="5">
    <source>
        <dbReference type="ARBA" id="ARBA00023136"/>
    </source>
</evidence>
<evidence type="ECO:0000313" key="7">
    <source>
        <dbReference type="EMBL" id="PWJ81053.1"/>
    </source>
</evidence>
<gene>
    <name evidence="7" type="ORF">C7441_111174</name>
</gene>
<keyword evidence="8" id="KW-1185">Reference proteome</keyword>
<feature type="transmembrane region" description="Helical" evidence="6">
    <location>
        <begin position="317"/>
        <end position="342"/>
    </location>
</feature>
<feature type="transmembrane region" description="Helical" evidence="6">
    <location>
        <begin position="453"/>
        <end position="471"/>
    </location>
</feature>
<evidence type="ECO:0000256" key="1">
    <source>
        <dbReference type="ARBA" id="ARBA00004141"/>
    </source>
</evidence>
<feature type="transmembrane region" description="Helical" evidence="6">
    <location>
        <begin position="428"/>
        <end position="447"/>
    </location>
</feature>
<feature type="transmembrane region" description="Helical" evidence="6">
    <location>
        <begin position="375"/>
        <end position="393"/>
    </location>
</feature>
<dbReference type="GO" id="GO:0015171">
    <property type="term" value="F:amino acid transmembrane transporter activity"/>
    <property type="evidence" value="ECO:0007669"/>
    <property type="project" value="TreeGrafter"/>
</dbReference>
<dbReference type="Gene3D" id="1.20.1740.10">
    <property type="entry name" value="Amino acid/polyamine transporter I"/>
    <property type="match status" value="1"/>
</dbReference>
<feature type="transmembrane region" description="Helical" evidence="6">
    <location>
        <begin position="235"/>
        <end position="254"/>
    </location>
</feature>
<dbReference type="PIRSF" id="PIRSF006060">
    <property type="entry name" value="AA_transporter"/>
    <property type="match status" value="1"/>
</dbReference>
<name>A0A316C0E5_PSESE</name>
<dbReference type="AlphaFoldDB" id="A0A316C0E5"/>
<dbReference type="PANTHER" id="PTHR43243:SF4">
    <property type="entry name" value="CATIONIC AMINO ACID TRANSPORTER 4"/>
    <property type="match status" value="1"/>
</dbReference>
<feature type="transmembrane region" description="Helical" evidence="6">
    <location>
        <begin position="121"/>
        <end position="143"/>
    </location>
</feature>
<feature type="transmembrane region" description="Helical" evidence="6">
    <location>
        <begin position="61"/>
        <end position="83"/>
    </location>
</feature>
<dbReference type="RefSeq" id="WP_425326592.1">
    <property type="nucleotide sequence ID" value="NZ_QGGG01000011.1"/>
</dbReference>
<feature type="transmembrane region" description="Helical" evidence="6">
    <location>
        <begin position="163"/>
        <end position="184"/>
    </location>
</feature>
<dbReference type="Pfam" id="PF13520">
    <property type="entry name" value="AA_permease_2"/>
    <property type="match status" value="1"/>
</dbReference>
<protein>
    <submittedName>
        <fullName evidence="7">Amino acid/polyamine/organocation transporter (APC superfamily)</fullName>
    </submittedName>
</protein>
<feature type="transmembrane region" description="Helical" evidence="6">
    <location>
        <begin position="399"/>
        <end position="416"/>
    </location>
</feature>
<dbReference type="EMBL" id="QGGG01000011">
    <property type="protein sequence ID" value="PWJ81053.1"/>
    <property type="molecule type" value="Genomic_DNA"/>
</dbReference>
<dbReference type="InterPro" id="IPR002293">
    <property type="entry name" value="AA/rel_permease1"/>
</dbReference>
<dbReference type="Proteomes" id="UP000245396">
    <property type="component" value="Unassembled WGS sequence"/>
</dbReference>
<keyword evidence="4 6" id="KW-1133">Transmembrane helix</keyword>
<organism evidence="7 8">
    <name type="scientific">Pseudaminobacter salicylatoxidans</name>
    <dbReference type="NCBI Taxonomy" id="93369"/>
    <lineage>
        <taxon>Bacteria</taxon>
        <taxon>Pseudomonadati</taxon>
        <taxon>Pseudomonadota</taxon>
        <taxon>Alphaproteobacteria</taxon>
        <taxon>Hyphomicrobiales</taxon>
        <taxon>Phyllobacteriaceae</taxon>
        <taxon>Pseudaminobacter</taxon>
    </lineage>
</organism>